<organism evidence="2 3">
    <name type="scientific">Eumeta variegata</name>
    <name type="common">Bagworm moth</name>
    <name type="synonym">Eumeta japonica</name>
    <dbReference type="NCBI Taxonomy" id="151549"/>
    <lineage>
        <taxon>Eukaryota</taxon>
        <taxon>Metazoa</taxon>
        <taxon>Ecdysozoa</taxon>
        <taxon>Arthropoda</taxon>
        <taxon>Hexapoda</taxon>
        <taxon>Insecta</taxon>
        <taxon>Pterygota</taxon>
        <taxon>Neoptera</taxon>
        <taxon>Endopterygota</taxon>
        <taxon>Lepidoptera</taxon>
        <taxon>Glossata</taxon>
        <taxon>Ditrysia</taxon>
        <taxon>Tineoidea</taxon>
        <taxon>Psychidae</taxon>
        <taxon>Oiketicinae</taxon>
        <taxon>Eumeta</taxon>
    </lineage>
</organism>
<dbReference type="Proteomes" id="UP000299102">
    <property type="component" value="Unassembled WGS sequence"/>
</dbReference>
<accession>A0A4C1UFU2</accession>
<evidence type="ECO:0000313" key="3">
    <source>
        <dbReference type="Proteomes" id="UP000299102"/>
    </source>
</evidence>
<gene>
    <name evidence="2" type="ORF">EVAR_94281_1</name>
</gene>
<evidence type="ECO:0000256" key="1">
    <source>
        <dbReference type="SAM" id="MobiDB-lite"/>
    </source>
</evidence>
<comment type="caution">
    <text evidence="2">The sequence shown here is derived from an EMBL/GenBank/DDBJ whole genome shotgun (WGS) entry which is preliminary data.</text>
</comment>
<feature type="region of interest" description="Disordered" evidence="1">
    <location>
        <begin position="158"/>
        <end position="211"/>
    </location>
</feature>
<reference evidence="2 3" key="1">
    <citation type="journal article" date="2019" name="Commun. Biol.">
        <title>The bagworm genome reveals a unique fibroin gene that provides high tensile strength.</title>
        <authorList>
            <person name="Kono N."/>
            <person name="Nakamura H."/>
            <person name="Ohtoshi R."/>
            <person name="Tomita M."/>
            <person name="Numata K."/>
            <person name="Arakawa K."/>
        </authorList>
    </citation>
    <scope>NUCLEOTIDE SEQUENCE [LARGE SCALE GENOMIC DNA]</scope>
</reference>
<keyword evidence="3" id="KW-1185">Reference proteome</keyword>
<dbReference type="AlphaFoldDB" id="A0A4C1UFU2"/>
<name>A0A4C1UFU2_EUMVA</name>
<feature type="region of interest" description="Disordered" evidence="1">
    <location>
        <begin position="32"/>
        <end position="66"/>
    </location>
</feature>
<dbReference type="EMBL" id="BGZK01000168">
    <property type="protein sequence ID" value="GBP24987.1"/>
    <property type="molecule type" value="Genomic_DNA"/>
</dbReference>
<sequence>MEGVDRREPGARPRSKYKKGCILSDAPLNTSNGLKYRNTAKRLKAEGNNGRRRPTEGARRRRSAGFVGESGAGGALINQSSLLRTGAAAVATCGAFYCIAVASRKRKKKLEPAYVSPFRCTPLLAGGYTTRAVVSILTFSLPSVRTGRTYVNCERVARTPNGAPARGGGADPRPTSPRGHHATRCKYGPAVVSSAASTADREGSGYFPVER</sequence>
<proteinExistence type="predicted"/>
<feature type="compositionally biased region" description="Basic and acidic residues" evidence="1">
    <location>
        <begin position="199"/>
        <end position="211"/>
    </location>
</feature>
<evidence type="ECO:0000313" key="2">
    <source>
        <dbReference type="EMBL" id="GBP24987.1"/>
    </source>
</evidence>
<protein>
    <submittedName>
        <fullName evidence="2">Uncharacterized protein</fullName>
    </submittedName>
</protein>